<dbReference type="Proteomes" id="UP001274896">
    <property type="component" value="Unassembled WGS sequence"/>
</dbReference>
<evidence type="ECO:0000259" key="2">
    <source>
        <dbReference type="Pfam" id="PF13358"/>
    </source>
</evidence>
<reference evidence="4" key="1">
    <citation type="submission" date="2023-06" db="EMBL/GenBank/DDBJ databases">
        <title>Male Hemibagrus guttatus genome.</title>
        <authorList>
            <person name="Bian C."/>
        </authorList>
    </citation>
    <scope>NUCLEOTIDE SEQUENCE</scope>
    <source>
        <strain evidence="4">Male_cb2023</strain>
        <tissue evidence="4">Muscle</tissue>
    </source>
</reference>
<evidence type="ECO:0000259" key="1">
    <source>
        <dbReference type="Pfam" id="PF01498"/>
    </source>
</evidence>
<dbReference type="Pfam" id="PF25787">
    <property type="entry name" value="HTH_SB"/>
    <property type="match status" value="1"/>
</dbReference>
<dbReference type="InterPro" id="IPR057667">
    <property type="entry name" value="HTH_SB"/>
</dbReference>
<dbReference type="InterPro" id="IPR036397">
    <property type="entry name" value="RNaseH_sf"/>
</dbReference>
<dbReference type="Gene3D" id="3.30.420.10">
    <property type="entry name" value="Ribonuclease H-like superfamily/Ribonuclease H"/>
    <property type="match status" value="1"/>
</dbReference>
<feature type="domain" description="Tc1-like transposase DDE" evidence="2">
    <location>
        <begin position="163"/>
        <end position="259"/>
    </location>
</feature>
<gene>
    <name evidence="4" type="ORF">QTP70_011574</name>
</gene>
<organism evidence="4 5">
    <name type="scientific">Hemibagrus guttatus</name>
    <dbReference type="NCBI Taxonomy" id="175788"/>
    <lineage>
        <taxon>Eukaryota</taxon>
        <taxon>Metazoa</taxon>
        <taxon>Chordata</taxon>
        <taxon>Craniata</taxon>
        <taxon>Vertebrata</taxon>
        <taxon>Euteleostomi</taxon>
        <taxon>Actinopterygii</taxon>
        <taxon>Neopterygii</taxon>
        <taxon>Teleostei</taxon>
        <taxon>Ostariophysi</taxon>
        <taxon>Siluriformes</taxon>
        <taxon>Bagridae</taxon>
        <taxon>Hemibagrus</taxon>
    </lineage>
</organism>
<dbReference type="PANTHER" id="PTHR23022">
    <property type="entry name" value="TRANSPOSABLE ELEMENT-RELATED"/>
    <property type="match status" value="1"/>
</dbReference>
<dbReference type="GO" id="GO:0003677">
    <property type="term" value="F:DNA binding"/>
    <property type="evidence" value="ECO:0007669"/>
    <property type="project" value="InterPro"/>
</dbReference>
<dbReference type="Pfam" id="PF01498">
    <property type="entry name" value="HTH_Tnp_Tc3_2"/>
    <property type="match status" value="1"/>
</dbReference>
<name>A0AAE0QNK1_9TELE</name>
<dbReference type="InterPro" id="IPR036388">
    <property type="entry name" value="WH-like_DNA-bd_sf"/>
</dbReference>
<dbReference type="Gene3D" id="1.10.10.10">
    <property type="entry name" value="Winged helix-like DNA-binding domain superfamily/Winged helix DNA-binding domain"/>
    <property type="match status" value="1"/>
</dbReference>
<dbReference type="GO" id="GO:0006313">
    <property type="term" value="P:DNA transposition"/>
    <property type="evidence" value="ECO:0007669"/>
    <property type="project" value="InterPro"/>
</dbReference>
<protein>
    <recommendedName>
        <fullName evidence="6">Transposase</fullName>
    </recommendedName>
</protein>
<evidence type="ECO:0000259" key="3">
    <source>
        <dbReference type="Pfam" id="PF25787"/>
    </source>
</evidence>
<dbReference type="InterPro" id="IPR052338">
    <property type="entry name" value="Transposase_5"/>
</dbReference>
<dbReference type="GO" id="GO:0015074">
    <property type="term" value="P:DNA integration"/>
    <property type="evidence" value="ECO:0007669"/>
    <property type="project" value="InterPro"/>
</dbReference>
<dbReference type="SUPFAM" id="SSF46689">
    <property type="entry name" value="Homeodomain-like"/>
    <property type="match status" value="1"/>
</dbReference>
<dbReference type="InterPro" id="IPR009057">
    <property type="entry name" value="Homeodomain-like_sf"/>
</dbReference>
<dbReference type="InterPro" id="IPR038717">
    <property type="entry name" value="Tc1-like_DDE_dom"/>
</dbReference>
<dbReference type="AlphaFoldDB" id="A0AAE0QNK1"/>
<sequence>MAKTKELSKDTRNKIVDLHQAGKTESAIGKQLGVKKSTVGAIIKKWKTYKTNDNLPRSGAPHKISPRGVKMITRTVSKNPRTTRGDLVNDLQRAGTKVTKATISNTLRRQGLKSCSARRVSLLKPVHVRARLKFAREHLDDPEEDWENVIWSDETKIELLGPGRLIRVKERMNGAMYREILSKNLLPSARALKMKRGWVFQHDNDPKHTARATKEWLHKEHFKVLEWPSQSPDLNPIENLWRELKICVAQRQPQNITALEEICMEEWAKLPATVCKNLVATYRKRLTSVIANKGYITKY</sequence>
<keyword evidence="5" id="KW-1185">Reference proteome</keyword>
<dbReference type="PANTHER" id="PTHR23022:SF135">
    <property type="entry name" value="SI:DKEY-77F5.3"/>
    <property type="match status" value="1"/>
</dbReference>
<feature type="domain" description="Transposase Tc1-like" evidence="1">
    <location>
        <begin position="71"/>
        <end position="140"/>
    </location>
</feature>
<accession>A0AAE0QNK1</accession>
<dbReference type="EMBL" id="JAUCMX010000012">
    <property type="protein sequence ID" value="KAK3528792.1"/>
    <property type="molecule type" value="Genomic_DNA"/>
</dbReference>
<dbReference type="Pfam" id="PF13358">
    <property type="entry name" value="DDE_3"/>
    <property type="match status" value="1"/>
</dbReference>
<evidence type="ECO:0008006" key="6">
    <source>
        <dbReference type="Google" id="ProtNLM"/>
    </source>
</evidence>
<dbReference type="InterPro" id="IPR002492">
    <property type="entry name" value="Transposase_Tc1-like"/>
</dbReference>
<evidence type="ECO:0000313" key="5">
    <source>
        <dbReference type="Proteomes" id="UP001274896"/>
    </source>
</evidence>
<feature type="domain" description="Sleeping Beauty transposase HTH" evidence="3">
    <location>
        <begin position="1"/>
        <end position="51"/>
    </location>
</feature>
<comment type="caution">
    <text evidence="4">The sequence shown here is derived from an EMBL/GenBank/DDBJ whole genome shotgun (WGS) entry which is preliminary data.</text>
</comment>
<proteinExistence type="predicted"/>
<evidence type="ECO:0000313" key="4">
    <source>
        <dbReference type="EMBL" id="KAK3528792.1"/>
    </source>
</evidence>